<proteinExistence type="predicted"/>
<organism evidence="1 2">
    <name type="scientific">Fulvivirga imtechensis AK7</name>
    <dbReference type="NCBI Taxonomy" id="1237149"/>
    <lineage>
        <taxon>Bacteria</taxon>
        <taxon>Pseudomonadati</taxon>
        <taxon>Bacteroidota</taxon>
        <taxon>Cytophagia</taxon>
        <taxon>Cytophagales</taxon>
        <taxon>Fulvivirgaceae</taxon>
        <taxon>Fulvivirga</taxon>
    </lineage>
</organism>
<evidence type="ECO:0000313" key="2">
    <source>
        <dbReference type="Proteomes" id="UP000011135"/>
    </source>
</evidence>
<reference evidence="1 2" key="1">
    <citation type="submission" date="2012-12" db="EMBL/GenBank/DDBJ databases">
        <title>Genome assembly of Fulvivirga imtechensis AK7.</title>
        <authorList>
            <person name="Nupur N."/>
            <person name="Khatri I."/>
            <person name="Kumar R."/>
            <person name="Subramanian S."/>
            <person name="Pinnaka A."/>
        </authorList>
    </citation>
    <scope>NUCLEOTIDE SEQUENCE [LARGE SCALE GENOMIC DNA]</scope>
    <source>
        <strain evidence="1 2">AK7</strain>
    </source>
</reference>
<comment type="caution">
    <text evidence="1">The sequence shown here is derived from an EMBL/GenBank/DDBJ whole genome shotgun (WGS) entry which is preliminary data.</text>
</comment>
<protein>
    <submittedName>
        <fullName evidence="1">Uncharacterized protein</fullName>
    </submittedName>
</protein>
<name>L8K143_9BACT</name>
<dbReference type="AlphaFoldDB" id="L8K143"/>
<dbReference type="EMBL" id="AMZN01000008">
    <property type="protein sequence ID" value="ELR73172.1"/>
    <property type="molecule type" value="Genomic_DNA"/>
</dbReference>
<sequence>MKAVGIPYGFFMHFGIRKFLNTPSSHRKARVAAWRPSTW</sequence>
<keyword evidence="2" id="KW-1185">Reference proteome</keyword>
<accession>L8K143</accession>
<dbReference type="Proteomes" id="UP000011135">
    <property type="component" value="Unassembled WGS sequence"/>
</dbReference>
<dbReference type="STRING" id="1237149.C900_05221"/>
<gene>
    <name evidence="1" type="ORF">C900_05221</name>
</gene>
<evidence type="ECO:0000313" key="1">
    <source>
        <dbReference type="EMBL" id="ELR73172.1"/>
    </source>
</evidence>